<dbReference type="GO" id="GO:0003700">
    <property type="term" value="F:DNA-binding transcription factor activity"/>
    <property type="evidence" value="ECO:0007669"/>
    <property type="project" value="InterPro"/>
</dbReference>
<dbReference type="OrthoDB" id="5506299at2"/>
<dbReference type="STRING" id="1068978.AMETH_3740"/>
<dbReference type="eggNOG" id="COG1846">
    <property type="taxonomic scope" value="Bacteria"/>
</dbReference>
<dbReference type="PROSITE" id="PS50995">
    <property type="entry name" value="HTH_MARR_2"/>
    <property type="match status" value="1"/>
</dbReference>
<dbReference type="SMART" id="SM00347">
    <property type="entry name" value="HTH_MARR"/>
    <property type="match status" value="1"/>
</dbReference>
<dbReference type="InterPro" id="IPR036388">
    <property type="entry name" value="WH-like_DNA-bd_sf"/>
</dbReference>
<dbReference type="PANTHER" id="PTHR42756:SF1">
    <property type="entry name" value="TRANSCRIPTIONAL REPRESSOR OF EMRAB OPERON"/>
    <property type="match status" value="1"/>
</dbReference>
<dbReference type="GO" id="GO:0003677">
    <property type="term" value="F:DNA binding"/>
    <property type="evidence" value="ECO:0007669"/>
    <property type="project" value="UniProtKB-KW"/>
</dbReference>
<protein>
    <submittedName>
        <fullName evidence="5">MarR family transcriptional regulator</fullName>
    </submittedName>
</protein>
<name>A0A076N1M2_AMYME</name>
<evidence type="ECO:0000256" key="3">
    <source>
        <dbReference type="ARBA" id="ARBA00023163"/>
    </source>
</evidence>
<keyword evidence="3" id="KW-0804">Transcription</keyword>
<dbReference type="EMBL" id="CP009110">
    <property type="protein sequence ID" value="AIJ23832.1"/>
    <property type="molecule type" value="Genomic_DNA"/>
</dbReference>
<keyword evidence="2" id="KW-0238">DNA-binding</keyword>
<dbReference type="InterPro" id="IPR036390">
    <property type="entry name" value="WH_DNA-bd_sf"/>
</dbReference>
<evidence type="ECO:0000313" key="6">
    <source>
        <dbReference type="Proteomes" id="UP000062973"/>
    </source>
</evidence>
<dbReference type="InterPro" id="IPR000835">
    <property type="entry name" value="HTH_MarR-typ"/>
</dbReference>
<dbReference type="AlphaFoldDB" id="A0A076N1M2"/>
<keyword evidence="1" id="KW-0805">Transcription regulation</keyword>
<keyword evidence="6" id="KW-1185">Reference proteome</keyword>
<dbReference type="SUPFAM" id="SSF46785">
    <property type="entry name" value="Winged helix' DNA-binding domain"/>
    <property type="match status" value="1"/>
</dbReference>
<dbReference type="Proteomes" id="UP000062973">
    <property type="component" value="Chromosome"/>
</dbReference>
<reference evidence="5 6" key="1">
    <citation type="submission" date="2014-07" db="EMBL/GenBank/DDBJ databases">
        <title>Whole Genome Sequence of the Amycolatopsis methanolica 239.</title>
        <authorList>
            <person name="Tang B."/>
        </authorList>
    </citation>
    <scope>NUCLEOTIDE SEQUENCE [LARGE SCALE GENOMIC DNA]</scope>
    <source>
        <strain evidence="5 6">239</strain>
    </source>
</reference>
<proteinExistence type="predicted"/>
<organism evidence="5 6">
    <name type="scientific">Amycolatopsis methanolica 239</name>
    <dbReference type="NCBI Taxonomy" id="1068978"/>
    <lineage>
        <taxon>Bacteria</taxon>
        <taxon>Bacillati</taxon>
        <taxon>Actinomycetota</taxon>
        <taxon>Actinomycetes</taxon>
        <taxon>Pseudonocardiales</taxon>
        <taxon>Pseudonocardiaceae</taxon>
        <taxon>Amycolatopsis</taxon>
        <taxon>Amycolatopsis methanolica group</taxon>
    </lineage>
</organism>
<feature type="domain" description="HTH marR-type" evidence="4">
    <location>
        <begin position="4"/>
        <end position="138"/>
    </location>
</feature>
<evidence type="ECO:0000256" key="2">
    <source>
        <dbReference type="ARBA" id="ARBA00023125"/>
    </source>
</evidence>
<gene>
    <name evidence="5" type="primary">marR</name>
    <name evidence="5" type="ORF">AMETH_3740</name>
</gene>
<dbReference type="PRINTS" id="PR00598">
    <property type="entry name" value="HTHMARR"/>
</dbReference>
<evidence type="ECO:0000313" key="5">
    <source>
        <dbReference type="EMBL" id="AIJ23832.1"/>
    </source>
</evidence>
<dbReference type="PATRIC" id="fig|1068978.7.peg.3998"/>
<dbReference type="HOGENOM" id="CLU_1736728_0_0_11"/>
<dbReference type="PANTHER" id="PTHR42756">
    <property type="entry name" value="TRANSCRIPTIONAL REGULATOR, MARR"/>
    <property type="match status" value="1"/>
</dbReference>
<dbReference type="RefSeq" id="WP_017982662.1">
    <property type="nucleotide sequence ID" value="NZ_AQUL01000001.1"/>
</dbReference>
<dbReference type="KEGG" id="amq:AMETH_3740"/>
<evidence type="ECO:0000259" key="4">
    <source>
        <dbReference type="PROSITE" id="PS50995"/>
    </source>
</evidence>
<evidence type="ECO:0000256" key="1">
    <source>
        <dbReference type="ARBA" id="ARBA00023015"/>
    </source>
</evidence>
<accession>A0A076N1M2</accession>
<dbReference type="Pfam" id="PF01047">
    <property type="entry name" value="MarR"/>
    <property type="match status" value="1"/>
</dbReference>
<dbReference type="Gene3D" id="1.10.10.10">
    <property type="entry name" value="Winged helix-like DNA-binding domain superfamily/Winged helix DNA-binding domain"/>
    <property type="match status" value="1"/>
</dbReference>
<sequence>MAEIDSLEALLARVMRLVATQGDEPAGDGAAAMTLTEGVVLVELFGAGEATQAQLSARLRVDKSRMSRVCSSLERKGLVARERDERNRRNLVVRITGAGTTAAKGLRETWRERHERMLGAMTAEERQGLMLGLRALARELDGFHPPREAI</sequence>